<protein>
    <submittedName>
        <fullName evidence="1">Uncharacterized protein</fullName>
    </submittedName>
</protein>
<evidence type="ECO:0000313" key="2">
    <source>
        <dbReference type="Proteomes" id="UP000054498"/>
    </source>
</evidence>
<keyword evidence="2" id="KW-1185">Reference proteome</keyword>
<gene>
    <name evidence="1" type="ORF">MNEG_10326</name>
</gene>
<dbReference type="AlphaFoldDB" id="A0A0D2MT39"/>
<proteinExistence type="predicted"/>
<dbReference type="RefSeq" id="XP_013896655.1">
    <property type="nucleotide sequence ID" value="XM_014041201.1"/>
</dbReference>
<dbReference type="EMBL" id="KK102491">
    <property type="protein sequence ID" value="KIY97635.1"/>
    <property type="molecule type" value="Genomic_DNA"/>
</dbReference>
<dbReference type="KEGG" id="mng:MNEG_10326"/>
<dbReference type="GeneID" id="25727477"/>
<name>A0A0D2MT39_9CHLO</name>
<evidence type="ECO:0000313" key="1">
    <source>
        <dbReference type="EMBL" id="KIY97635.1"/>
    </source>
</evidence>
<sequence length="222" mass="25079">MDFCKKMRQKPDAYFKDLYEKSLPAAGEPFPLSGCVFGCIVSSGWFTDLQEKFGETFGWSGKCFSEERKADGTPLRFGSTLQRDYHAPSGKNQSERVATFKGSGDFIFGGTGKFVEQGLHDRKPAWQWFDDGMSSRMQFGGGWRMQYNMFQAVGDGVTDEMRRAGPGLVLGKSYYRGPSGFLPERFRRNAATNYFMLFQACTKDGKVPWYPEYRDVPLAGNP</sequence>
<dbReference type="Proteomes" id="UP000054498">
    <property type="component" value="Unassembled WGS sequence"/>
</dbReference>
<organism evidence="1 2">
    <name type="scientific">Monoraphidium neglectum</name>
    <dbReference type="NCBI Taxonomy" id="145388"/>
    <lineage>
        <taxon>Eukaryota</taxon>
        <taxon>Viridiplantae</taxon>
        <taxon>Chlorophyta</taxon>
        <taxon>core chlorophytes</taxon>
        <taxon>Chlorophyceae</taxon>
        <taxon>CS clade</taxon>
        <taxon>Sphaeropleales</taxon>
        <taxon>Selenastraceae</taxon>
        <taxon>Monoraphidium</taxon>
    </lineage>
</organism>
<reference evidence="1 2" key="1">
    <citation type="journal article" date="2013" name="BMC Genomics">
        <title>Reconstruction of the lipid metabolism for the microalga Monoraphidium neglectum from its genome sequence reveals characteristics suitable for biofuel production.</title>
        <authorList>
            <person name="Bogen C."/>
            <person name="Al-Dilaimi A."/>
            <person name="Albersmeier A."/>
            <person name="Wichmann J."/>
            <person name="Grundmann M."/>
            <person name="Rupp O."/>
            <person name="Lauersen K.J."/>
            <person name="Blifernez-Klassen O."/>
            <person name="Kalinowski J."/>
            <person name="Goesmann A."/>
            <person name="Mussgnug J.H."/>
            <person name="Kruse O."/>
        </authorList>
    </citation>
    <scope>NUCLEOTIDE SEQUENCE [LARGE SCALE GENOMIC DNA]</scope>
    <source>
        <strain evidence="1 2">SAG 48.87</strain>
    </source>
</reference>
<dbReference type="OrthoDB" id="556989at2759"/>
<accession>A0A0D2MT39</accession>